<dbReference type="STRING" id="137246.A0A401RTK5"/>
<feature type="domain" description="Calcium-activated chloride channel N-terminal" evidence="1">
    <location>
        <begin position="66"/>
        <end position="143"/>
    </location>
</feature>
<keyword evidence="3" id="KW-1185">Reference proteome</keyword>
<proteinExistence type="predicted"/>
<protein>
    <recommendedName>
        <fullName evidence="1">Calcium-activated chloride channel N-terminal domain-containing protein</fullName>
    </recommendedName>
</protein>
<comment type="caution">
    <text evidence="2">The sequence shown here is derived from an EMBL/GenBank/DDBJ whole genome shotgun (WGS) entry which is preliminary data.</text>
</comment>
<accession>A0A401RTK5</accession>
<evidence type="ECO:0000259" key="1">
    <source>
        <dbReference type="Pfam" id="PF08434"/>
    </source>
</evidence>
<dbReference type="Proteomes" id="UP000287033">
    <property type="component" value="Unassembled WGS sequence"/>
</dbReference>
<dbReference type="AlphaFoldDB" id="A0A401RTK5"/>
<evidence type="ECO:0000313" key="3">
    <source>
        <dbReference type="Proteomes" id="UP000287033"/>
    </source>
</evidence>
<reference evidence="2 3" key="1">
    <citation type="journal article" date="2018" name="Nat. Ecol. Evol.">
        <title>Shark genomes provide insights into elasmobranch evolution and the origin of vertebrates.</title>
        <authorList>
            <person name="Hara Y"/>
            <person name="Yamaguchi K"/>
            <person name="Onimaru K"/>
            <person name="Kadota M"/>
            <person name="Koyanagi M"/>
            <person name="Keeley SD"/>
            <person name="Tatsumi K"/>
            <person name="Tanaka K"/>
            <person name="Motone F"/>
            <person name="Kageyama Y"/>
            <person name="Nozu R"/>
            <person name="Adachi N"/>
            <person name="Nishimura O"/>
            <person name="Nakagawa R"/>
            <person name="Tanegashima C"/>
            <person name="Kiyatake I"/>
            <person name="Matsumoto R"/>
            <person name="Murakumo K"/>
            <person name="Nishida K"/>
            <person name="Terakita A"/>
            <person name="Kuratani S"/>
            <person name="Sato K"/>
            <person name="Hyodo S Kuraku.S."/>
        </authorList>
    </citation>
    <scope>NUCLEOTIDE SEQUENCE [LARGE SCALE GENOMIC DNA]</scope>
</reference>
<evidence type="ECO:0000313" key="2">
    <source>
        <dbReference type="EMBL" id="GCC21466.1"/>
    </source>
</evidence>
<name>A0A401RTK5_CHIPU</name>
<gene>
    <name evidence="2" type="ORF">chiPu_0019938</name>
</gene>
<dbReference type="OrthoDB" id="687730at2759"/>
<dbReference type="InterPro" id="IPR013642">
    <property type="entry name" value="CLCA_N"/>
</dbReference>
<organism evidence="2 3">
    <name type="scientific">Chiloscyllium punctatum</name>
    <name type="common">Brownbanded bambooshark</name>
    <name type="synonym">Hemiscyllium punctatum</name>
    <dbReference type="NCBI Taxonomy" id="137246"/>
    <lineage>
        <taxon>Eukaryota</taxon>
        <taxon>Metazoa</taxon>
        <taxon>Chordata</taxon>
        <taxon>Craniata</taxon>
        <taxon>Vertebrata</taxon>
        <taxon>Chondrichthyes</taxon>
        <taxon>Elasmobranchii</taxon>
        <taxon>Galeomorphii</taxon>
        <taxon>Galeoidea</taxon>
        <taxon>Orectolobiformes</taxon>
        <taxon>Hemiscylliidae</taxon>
        <taxon>Chiloscyllium</taxon>
    </lineage>
</organism>
<dbReference type="EMBL" id="BEZZ01002246">
    <property type="protein sequence ID" value="GCC21466.1"/>
    <property type="molecule type" value="Genomic_DNA"/>
</dbReference>
<sequence>MQIYWISVGQCGKAFIYILRHQRPLYELDKLQSGNNLNTAVMRFQKAFVLVFSDLLCGSILKCTGIKLENNGYRDIVIAISPNVQHNEQLIQNIQEIVTAASSYLHRATKQRVYFADVKILLPVTWPVGSHVVHRVTTESYEKVRTEGEE</sequence>
<dbReference type="OMA" id="MQIYWIS"/>
<dbReference type="Pfam" id="PF08434">
    <property type="entry name" value="CLCA"/>
    <property type="match status" value="1"/>
</dbReference>